<organism evidence="2">
    <name type="scientific">marine sediment metagenome</name>
    <dbReference type="NCBI Taxonomy" id="412755"/>
    <lineage>
        <taxon>unclassified sequences</taxon>
        <taxon>metagenomes</taxon>
        <taxon>ecological metagenomes</taxon>
    </lineage>
</organism>
<evidence type="ECO:0000313" key="2">
    <source>
        <dbReference type="EMBL" id="GAH82831.1"/>
    </source>
</evidence>
<accession>X1IK79</accession>
<dbReference type="AlphaFoldDB" id="X1IK79"/>
<reference evidence="2" key="1">
    <citation type="journal article" date="2014" name="Front. Microbiol.">
        <title>High frequency of phylogenetically diverse reductive dehalogenase-homologous genes in deep subseafloor sedimentary metagenomes.</title>
        <authorList>
            <person name="Kawai M."/>
            <person name="Futagami T."/>
            <person name="Toyoda A."/>
            <person name="Takaki Y."/>
            <person name="Nishi S."/>
            <person name="Hori S."/>
            <person name="Arai W."/>
            <person name="Tsubouchi T."/>
            <person name="Morono Y."/>
            <person name="Uchiyama I."/>
            <person name="Ito T."/>
            <person name="Fujiyama A."/>
            <person name="Inagaki F."/>
            <person name="Takami H."/>
        </authorList>
    </citation>
    <scope>NUCLEOTIDE SEQUENCE</scope>
    <source>
        <strain evidence="2">Expedition CK06-06</strain>
    </source>
</reference>
<proteinExistence type="predicted"/>
<dbReference type="InterPro" id="IPR008756">
    <property type="entry name" value="Peptidase_M56"/>
</dbReference>
<feature type="domain" description="Peptidase M56" evidence="1">
    <location>
        <begin position="12"/>
        <end position="90"/>
    </location>
</feature>
<name>X1IK79_9ZZZZ</name>
<feature type="non-terminal residue" evidence="2">
    <location>
        <position position="101"/>
    </location>
</feature>
<dbReference type="Pfam" id="PF05569">
    <property type="entry name" value="Peptidase_M56"/>
    <property type="match status" value="1"/>
</dbReference>
<evidence type="ECO:0000259" key="1">
    <source>
        <dbReference type="Pfam" id="PF05569"/>
    </source>
</evidence>
<dbReference type="EMBL" id="BARU01042251">
    <property type="protein sequence ID" value="GAH82831.1"/>
    <property type="molecule type" value="Genomic_DNA"/>
</dbReference>
<gene>
    <name evidence="2" type="ORF">S03H2_64958</name>
</gene>
<comment type="caution">
    <text evidence="2">The sequence shown here is derived from an EMBL/GenBank/DDBJ whole genome shotgun (WGS) entry which is preliminary data.</text>
</comment>
<protein>
    <recommendedName>
        <fullName evidence="1">Peptidase M56 domain-containing protein</fullName>
    </recommendedName>
</protein>
<sequence length="101" mass="11667">MVIDVGINRITKETLIQHELSHTKRKDCLISWAALILRDLLFFNPFAYIAYYLIKTEQEKDSDKLVVKYSGKPSKEISKNILNVILKIRSISTSKPIYKPA</sequence>